<evidence type="ECO:0000256" key="11">
    <source>
        <dbReference type="PROSITE-ProRule" id="PRU10141"/>
    </source>
</evidence>
<evidence type="ECO:0000259" key="14">
    <source>
        <dbReference type="PROSITE" id="PS51285"/>
    </source>
</evidence>
<feature type="domain" description="AGC-kinase C-terminal" evidence="14">
    <location>
        <begin position="589"/>
        <end position="662"/>
    </location>
</feature>
<evidence type="ECO:0000256" key="5">
    <source>
        <dbReference type="ARBA" id="ARBA00022741"/>
    </source>
</evidence>
<keyword evidence="6 15" id="KW-0418">Kinase</keyword>
<evidence type="ECO:0000313" key="16">
    <source>
        <dbReference type="Proteomes" id="UP000799538"/>
    </source>
</evidence>
<dbReference type="Gene3D" id="1.10.510.10">
    <property type="entry name" value="Transferase(Phosphotransferase) domain 1"/>
    <property type="match status" value="2"/>
</dbReference>
<feature type="compositionally biased region" description="Polar residues" evidence="12">
    <location>
        <begin position="68"/>
        <end position="86"/>
    </location>
</feature>
<evidence type="ECO:0000256" key="6">
    <source>
        <dbReference type="ARBA" id="ARBA00022777"/>
    </source>
</evidence>
<dbReference type="GO" id="GO:0005524">
    <property type="term" value="F:ATP binding"/>
    <property type="evidence" value="ECO:0007669"/>
    <property type="project" value="UniProtKB-UniRule"/>
</dbReference>
<comment type="catalytic activity">
    <reaction evidence="10">
        <text>L-seryl-[protein] + ATP = O-phospho-L-seryl-[protein] + ADP + H(+)</text>
        <dbReference type="Rhea" id="RHEA:17989"/>
        <dbReference type="Rhea" id="RHEA-COMP:9863"/>
        <dbReference type="Rhea" id="RHEA-COMP:11604"/>
        <dbReference type="ChEBI" id="CHEBI:15378"/>
        <dbReference type="ChEBI" id="CHEBI:29999"/>
        <dbReference type="ChEBI" id="CHEBI:30616"/>
        <dbReference type="ChEBI" id="CHEBI:83421"/>
        <dbReference type="ChEBI" id="CHEBI:456216"/>
        <dbReference type="EC" id="2.7.11.1"/>
    </reaction>
</comment>
<organism evidence="15 16">
    <name type="scientific">Elsinoe ampelina</name>
    <dbReference type="NCBI Taxonomy" id="302913"/>
    <lineage>
        <taxon>Eukaryota</taxon>
        <taxon>Fungi</taxon>
        <taxon>Dikarya</taxon>
        <taxon>Ascomycota</taxon>
        <taxon>Pezizomycotina</taxon>
        <taxon>Dothideomycetes</taxon>
        <taxon>Dothideomycetidae</taxon>
        <taxon>Myriangiales</taxon>
        <taxon>Elsinoaceae</taxon>
        <taxon>Elsinoe</taxon>
    </lineage>
</organism>
<evidence type="ECO:0000259" key="13">
    <source>
        <dbReference type="PROSITE" id="PS50011"/>
    </source>
</evidence>
<comment type="similarity">
    <text evidence="8">Belongs to the protein kinase superfamily. STE Ser/Thr protein kinase family. COT1 subfamily.</text>
</comment>
<keyword evidence="5 11" id="KW-0547">Nucleotide-binding</keyword>
<dbReference type="SMART" id="SM00220">
    <property type="entry name" value="S_TKc"/>
    <property type="match status" value="1"/>
</dbReference>
<dbReference type="GO" id="GO:0004674">
    <property type="term" value="F:protein serine/threonine kinase activity"/>
    <property type="evidence" value="ECO:0007669"/>
    <property type="project" value="UniProtKB-KW"/>
</dbReference>
<evidence type="ECO:0000256" key="1">
    <source>
        <dbReference type="ARBA" id="ARBA00012513"/>
    </source>
</evidence>
<dbReference type="AlphaFoldDB" id="A0A6A6GBP0"/>
<dbReference type="InterPro" id="IPR050839">
    <property type="entry name" value="Rho-assoc_Ser/Thr_Kinase"/>
</dbReference>
<feature type="domain" description="Protein kinase" evidence="13">
    <location>
        <begin position="282"/>
        <end position="588"/>
    </location>
</feature>
<evidence type="ECO:0000256" key="8">
    <source>
        <dbReference type="ARBA" id="ARBA00038271"/>
    </source>
</evidence>
<dbReference type="Gene3D" id="3.30.200.20">
    <property type="entry name" value="Phosphorylase Kinase, domain 1"/>
    <property type="match status" value="2"/>
</dbReference>
<dbReference type="PROSITE" id="PS50011">
    <property type="entry name" value="PROTEIN_KINASE_DOM"/>
    <property type="match status" value="1"/>
</dbReference>
<feature type="binding site" evidence="11">
    <location>
        <position position="311"/>
    </location>
    <ligand>
        <name>ATP</name>
        <dbReference type="ChEBI" id="CHEBI:30616"/>
    </ligand>
</feature>
<dbReference type="PROSITE" id="PS00108">
    <property type="entry name" value="PROTEIN_KINASE_ST"/>
    <property type="match status" value="1"/>
</dbReference>
<dbReference type="InterPro" id="IPR008271">
    <property type="entry name" value="Ser/Thr_kinase_AS"/>
</dbReference>
<dbReference type="PANTHER" id="PTHR22988:SF76">
    <property type="entry name" value="CHROMOSOME UNDETERMINED SCAFFOLD_135, WHOLE GENOME SHOTGUN SEQUENCE"/>
    <property type="match status" value="1"/>
</dbReference>
<evidence type="ECO:0000256" key="9">
    <source>
        <dbReference type="ARBA" id="ARBA00047899"/>
    </source>
</evidence>
<sequence length="662" mass="74612">MNNQHPGGNPQQPGGNPQQPGGNGNPQQPNRLHLNFGFANQGGTFSGEQGRAFPTTPSTFPQPLPNSAGAQQEVWGTNQQPSSGFTPSGYFMNNPYTNQMQQQQNSLQAPSPSYRSPVAPQQAYNDGGVNGIAQQFAHQNLGNQPRAQSPYGRQPSPAMSRPRTAGTGTGSSPGPQYGQFLGSAPQRDQPSLYDEEPPAKNPAKFSTTITNRAKLQTELVGTFFKDSVERARDRNARAQELEGVMKDPRTTDQIRMQRTNNMRKSEVNFLRFLRTSERPENYQTVKIIGKGAFGEVKLVQRKHDHKVYALKSLIKAEMFKKDQLAHVRAERDILANADSPWLVKLHTSFQDSTFLYMLMEFLPGGDLMTMLIKYEIFSEDITRFYMAELVLSIEAVHKLGFIHRDIKPDNILLDKGGHIKLTDFGLSTGFHKEHSASYYQQLMSNAQSRPSAQNRNSVSLDQIQLTVSNRNQINTWRKSRRQLAYSTVGTPDYIAPEIFSGRGYDYACDWWSVGTIMFECLIGWPPFCAEQAHDTYRKIVDWRRHLHFPPEQPLTRDTEDFVKGLICDSNDRLGRIGGAAEIKRHPFFRGVVWDQLRRIRAPFEPKLQSATDTQYFPIDEIPQTDNSAQLRAQTEATGGEEASMSLPFIGYTYKRFDAFRGA</sequence>
<dbReference type="PROSITE" id="PS00107">
    <property type="entry name" value="PROTEIN_KINASE_ATP"/>
    <property type="match status" value="1"/>
</dbReference>
<evidence type="ECO:0000256" key="12">
    <source>
        <dbReference type="SAM" id="MobiDB-lite"/>
    </source>
</evidence>
<dbReference type="EMBL" id="ML992507">
    <property type="protein sequence ID" value="KAF2223132.1"/>
    <property type="molecule type" value="Genomic_DNA"/>
</dbReference>
<evidence type="ECO:0000256" key="3">
    <source>
        <dbReference type="ARBA" id="ARBA00022553"/>
    </source>
</evidence>
<dbReference type="FunFam" id="3.30.200.20:FF:000192">
    <property type="entry name" value="Serine/threonine-protein kinase cot-1"/>
    <property type="match status" value="1"/>
</dbReference>
<dbReference type="Pfam" id="PF00069">
    <property type="entry name" value="Pkinase"/>
    <property type="match status" value="2"/>
</dbReference>
<dbReference type="InterPro" id="IPR000961">
    <property type="entry name" value="AGC-kinase_C"/>
</dbReference>
<feature type="compositionally biased region" description="Low complexity" evidence="12">
    <location>
        <begin position="160"/>
        <end position="175"/>
    </location>
</feature>
<feature type="region of interest" description="Disordered" evidence="12">
    <location>
        <begin position="142"/>
        <end position="204"/>
    </location>
</feature>
<dbReference type="InterPro" id="IPR017441">
    <property type="entry name" value="Protein_kinase_ATP_BS"/>
</dbReference>
<dbReference type="PANTHER" id="PTHR22988">
    <property type="entry name" value="MYOTONIC DYSTROPHY S/T KINASE-RELATED"/>
    <property type="match status" value="1"/>
</dbReference>
<accession>A0A6A6GBP0</accession>
<keyword evidence="7 11" id="KW-0067">ATP-binding</keyword>
<gene>
    <name evidence="15" type="ORF">BDZ85DRAFT_263041</name>
</gene>
<reference evidence="16" key="1">
    <citation type="journal article" date="2020" name="Stud. Mycol.">
        <title>101 Dothideomycetes genomes: A test case for predicting lifestyles and emergence of pathogens.</title>
        <authorList>
            <person name="Haridas S."/>
            <person name="Albert R."/>
            <person name="Binder M."/>
            <person name="Bloem J."/>
            <person name="LaButti K."/>
            <person name="Salamov A."/>
            <person name="Andreopoulos B."/>
            <person name="Baker S."/>
            <person name="Barry K."/>
            <person name="Bills G."/>
            <person name="Bluhm B."/>
            <person name="Cannon C."/>
            <person name="Castanera R."/>
            <person name="Culley D."/>
            <person name="Daum C."/>
            <person name="Ezra D."/>
            <person name="Gonzalez J."/>
            <person name="Henrissat B."/>
            <person name="Kuo A."/>
            <person name="Liang C."/>
            <person name="Lipzen A."/>
            <person name="Lutzoni F."/>
            <person name="Magnuson J."/>
            <person name="Mondo S."/>
            <person name="Nolan M."/>
            <person name="Ohm R."/>
            <person name="Pangilinan J."/>
            <person name="Park H.-J."/>
            <person name="Ramirez L."/>
            <person name="Alfaro M."/>
            <person name="Sun H."/>
            <person name="Tritt A."/>
            <person name="Yoshinaga Y."/>
            <person name="Zwiers L.-H."/>
            <person name="Turgeon B."/>
            <person name="Goodwin S."/>
            <person name="Spatafora J."/>
            <person name="Crous P."/>
            <person name="Grigoriev I."/>
        </authorList>
    </citation>
    <scope>NUCLEOTIDE SEQUENCE [LARGE SCALE GENOMIC DNA]</scope>
    <source>
        <strain evidence="16">CECT 20119</strain>
    </source>
</reference>
<feature type="compositionally biased region" description="Low complexity" evidence="12">
    <location>
        <begin position="93"/>
        <end position="113"/>
    </location>
</feature>
<dbReference type="Proteomes" id="UP000799538">
    <property type="component" value="Unassembled WGS sequence"/>
</dbReference>
<dbReference type="SUPFAM" id="SSF56112">
    <property type="entry name" value="Protein kinase-like (PK-like)"/>
    <property type="match status" value="1"/>
</dbReference>
<keyword evidence="16" id="KW-1185">Reference proteome</keyword>
<feature type="compositionally biased region" description="Low complexity" evidence="12">
    <location>
        <begin position="1"/>
        <end position="30"/>
    </location>
</feature>
<keyword evidence="2" id="KW-0723">Serine/threonine-protein kinase</keyword>
<name>A0A6A6GBP0_9PEZI</name>
<dbReference type="OrthoDB" id="3638488at2759"/>
<evidence type="ECO:0000256" key="2">
    <source>
        <dbReference type="ARBA" id="ARBA00022527"/>
    </source>
</evidence>
<proteinExistence type="inferred from homology"/>
<keyword evidence="3" id="KW-0597">Phosphoprotein</keyword>
<dbReference type="EC" id="2.7.11.1" evidence="1"/>
<dbReference type="SMART" id="SM00133">
    <property type="entry name" value="S_TK_X"/>
    <property type="match status" value="1"/>
</dbReference>
<feature type="region of interest" description="Disordered" evidence="12">
    <location>
        <begin position="1"/>
        <end position="128"/>
    </location>
</feature>
<evidence type="ECO:0000256" key="7">
    <source>
        <dbReference type="ARBA" id="ARBA00022840"/>
    </source>
</evidence>
<dbReference type="PROSITE" id="PS51285">
    <property type="entry name" value="AGC_KINASE_CTER"/>
    <property type="match status" value="1"/>
</dbReference>
<evidence type="ECO:0000313" key="15">
    <source>
        <dbReference type="EMBL" id="KAF2223132.1"/>
    </source>
</evidence>
<evidence type="ECO:0000256" key="4">
    <source>
        <dbReference type="ARBA" id="ARBA00022679"/>
    </source>
</evidence>
<keyword evidence="4" id="KW-0808">Transferase</keyword>
<comment type="catalytic activity">
    <reaction evidence="9">
        <text>L-threonyl-[protein] + ATP = O-phospho-L-threonyl-[protein] + ADP + H(+)</text>
        <dbReference type="Rhea" id="RHEA:46608"/>
        <dbReference type="Rhea" id="RHEA-COMP:11060"/>
        <dbReference type="Rhea" id="RHEA-COMP:11605"/>
        <dbReference type="ChEBI" id="CHEBI:15378"/>
        <dbReference type="ChEBI" id="CHEBI:30013"/>
        <dbReference type="ChEBI" id="CHEBI:30616"/>
        <dbReference type="ChEBI" id="CHEBI:61977"/>
        <dbReference type="ChEBI" id="CHEBI:456216"/>
        <dbReference type="EC" id="2.7.11.1"/>
    </reaction>
</comment>
<protein>
    <recommendedName>
        <fullName evidence="1">non-specific serine/threonine protein kinase</fullName>
        <ecNumber evidence="1">2.7.11.1</ecNumber>
    </recommendedName>
</protein>
<dbReference type="InterPro" id="IPR000719">
    <property type="entry name" value="Prot_kinase_dom"/>
</dbReference>
<evidence type="ECO:0000256" key="10">
    <source>
        <dbReference type="ARBA" id="ARBA00048679"/>
    </source>
</evidence>
<dbReference type="InterPro" id="IPR011009">
    <property type="entry name" value="Kinase-like_dom_sf"/>
</dbReference>